<dbReference type="PANTHER" id="PTHR43202:SF1">
    <property type="entry name" value="NICOTINATE PHOSPHORIBOSYLTRANSFERASE"/>
    <property type="match status" value="1"/>
</dbReference>
<evidence type="ECO:0000256" key="2">
    <source>
        <dbReference type="ARBA" id="ARBA00013236"/>
    </source>
</evidence>
<dbReference type="InterPro" id="IPR036068">
    <property type="entry name" value="Nicotinate_pribotase-like_C"/>
</dbReference>
<dbReference type="InterPro" id="IPR041619">
    <property type="entry name" value="NAPRTase_C"/>
</dbReference>
<dbReference type="EMBL" id="CP001145">
    <property type="protein sequence ID" value="ACI17138.1"/>
    <property type="molecule type" value="Genomic_DNA"/>
</dbReference>
<dbReference type="GO" id="GO:0004516">
    <property type="term" value="F:nicotinate phosphoribosyltransferase activity"/>
    <property type="evidence" value="ECO:0007669"/>
    <property type="project" value="UniProtKB-EC"/>
</dbReference>
<organism evidence="11 12">
    <name type="scientific">Coprothermobacter proteolyticus (strain ATCC 35245 / DSM 5265 / OCM 4 / BT)</name>
    <dbReference type="NCBI Taxonomy" id="309798"/>
    <lineage>
        <taxon>Bacteria</taxon>
        <taxon>Pseudomonadati</taxon>
        <taxon>Coprothermobacterota</taxon>
        <taxon>Coprothermobacteria</taxon>
        <taxon>Coprothermobacterales</taxon>
        <taxon>Coprothermobacteraceae</taxon>
        <taxon>Coprothermobacter</taxon>
    </lineage>
</organism>
<dbReference type="PIRSF" id="PIRSF000484">
    <property type="entry name" value="NAPRT"/>
    <property type="match status" value="1"/>
</dbReference>
<evidence type="ECO:0000259" key="9">
    <source>
        <dbReference type="Pfam" id="PF02749"/>
    </source>
</evidence>
<accession>B5Y9D9</accession>
<dbReference type="KEGG" id="cpo:COPRO5265_1075"/>
<dbReference type="HOGENOM" id="CLU_043773_0_0_9"/>
<dbReference type="Gene3D" id="3.20.20.70">
    <property type="entry name" value="Aldolase class I"/>
    <property type="match status" value="1"/>
</dbReference>
<dbReference type="SUPFAM" id="SSF54675">
    <property type="entry name" value="Nicotinate/Quinolinate PRTase N-terminal domain-like"/>
    <property type="match status" value="1"/>
</dbReference>
<keyword evidence="6 11" id="KW-0808">Transferase</keyword>
<dbReference type="InterPro" id="IPR013785">
    <property type="entry name" value="Aldolase_TIM"/>
</dbReference>
<dbReference type="InterPro" id="IPR007229">
    <property type="entry name" value="Nic_PRibTrfase-Fam"/>
</dbReference>
<feature type="domain" description="Quinolinate phosphoribosyl transferase C-terminal" evidence="8">
    <location>
        <begin position="116"/>
        <end position="300"/>
    </location>
</feature>
<evidence type="ECO:0000256" key="5">
    <source>
        <dbReference type="ARBA" id="ARBA00022642"/>
    </source>
</evidence>
<evidence type="ECO:0000256" key="1">
    <source>
        <dbReference type="ARBA" id="ARBA00004952"/>
    </source>
</evidence>
<dbReference type="AlphaFoldDB" id="B5Y9D9"/>
<evidence type="ECO:0000313" key="12">
    <source>
        <dbReference type="Proteomes" id="UP000001732"/>
    </source>
</evidence>
<feature type="domain" description="Nicotinate phosphoribosyltransferase C-terminal" evidence="10">
    <location>
        <begin position="339"/>
        <end position="392"/>
    </location>
</feature>
<name>B5Y9D9_COPPD</name>
<dbReference type="Gene3D" id="3.90.1170.20">
    <property type="entry name" value="Quinolinate phosphoribosyl transferase, N-terminal domain"/>
    <property type="match status" value="1"/>
</dbReference>
<dbReference type="Proteomes" id="UP000001732">
    <property type="component" value="Chromosome"/>
</dbReference>
<dbReference type="Pfam" id="PF02749">
    <property type="entry name" value="QRPTase_N"/>
    <property type="match status" value="1"/>
</dbReference>
<keyword evidence="12" id="KW-1185">Reference proteome</keyword>
<dbReference type="GO" id="GO:0009435">
    <property type="term" value="P:NAD+ biosynthetic process"/>
    <property type="evidence" value="ECO:0007669"/>
    <property type="project" value="UniProtKB-UniPathway"/>
</dbReference>
<comment type="catalytic activity">
    <reaction evidence="7">
        <text>5-phospho-alpha-D-ribose 1-diphosphate + nicotinate + ATP + H2O = nicotinate beta-D-ribonucleotide + ADP + phosphate + diphosphate</text>
        <dbReference type="Rhea" id="RHEA:36163"/>
        <dbReference type="ChEBI" id="CHEBI:15377"/>
        <dbReference type="ChEBI" id="CHEBI:30616"/>
        <dbReference type="ChEBI" id="CHEBI:32544"/>
        <dbReference type="ChEBI" id="CHEBI:33019"/>
        <dbReference type="ChEBI" id="CHEBI:43474"/>
        <dbReference type="ChEBI" id="CHEBI:57502"/>
        <dbReference type="ChEBI" id="CHEBI:58017"/>
        <dbReference type="ChEBI" id="CHEBI:456216"/>
        <dbReference type="EC" id="6.3.4.21"/>
    </reaction>
</comment>
<dbReference type="InterPro" id="IPR022412">
    <property type="entry name" value="Quinolinate_PRibosylTrfase_N"/>
</dbReference>
<keyword evidence="11" id="KW-0328">Glycosyltransferase</keyword>
<evidence type="ECO:0000313" key="11">
    <source>
        <dbReference type="EMBL" id="ACI17138.1"/>
    </source>
</evidence>
<evidence type="ECO:0000259" key="8">
    <source>
        <dbReference type="Pfam" id="PF01729"/>
    </source>
</evidence>
<dbReference type="NCBIfam" id="NF006415">
    <property type="entry name" value="PRK08662.1"/>
    <property type="match status" value="1"/>
</dbReference>
<dbReference type="Pfam" id="PF01729">
    <property type="entry name" value="QRPTase_C"/>
    <property type="match status" value="1"/>
</dbReference>
<evidence type="ECO:0000256" key="6">
    <source>
        <dbReference type="ARBA" id="ARBA00022679"/>
    </source>
</evidence>
<reference evidence="11 12" key="2">
    <citation type="journal article" date="2014" name="Genome Announc.">
        <title>Complete Genome Sequence of Coprothermobacter proteolyticus DSM 5265.</title>
        <authorList>
            <person name="Alexiev A."/>
            <person name="Coil D.A."/>
            <person name="Badger J.H."/>
            <person name="Enticknap J."/>
            <person name="Ward N."/>
            <person name="Robb F.T."/>
            <person name="Eisen J.A."/>
        </authorList>
    </citation>
    <scope>NUCLEOTIDE SEQUENCE [LARGE SCALE GENOMIC DNA]</scope>
    <source>
        <strain evidence="12">ATCC 35245 / DSM 5265 / OCM 4 / BT</strain>
    </source>
</reference>
<dbReference type="Pfam" id="PF17956">
    <property type="entry name" value="NAPRTase_C"/>
    <property type="match status" value="1"/>
</dbReference>
<dbReference type="GO" id="GO:0004514">
    <property type="term" value="F:nicotinate-nucleotide diphosphorylase (carboxylating) activity"/>
    <property type="evidence" value="ECO:0007669"/>
    <property type="project" value="InterPro"/>
</dbReference>
<dbReference type="EC" id="6.3.4.21" evidence="2"/>
<dbReference type="STRING" id="309798.COPRO5265_1075"/>
<reference evidence="12" key="1">
    <citation type="submission" date="2008-08" db="EMBL/GenBank/DDBJ databases">
        <title>The complete genome sequence of Coprothermobacter proteolyticus strain ATCC 5245 / DSM 5265 / BT.</title>
        <authorList>
            <person name="Dodson R.J."/>
            <person name="Durkin A.S."/>
            <person name="Wu M."/>
            <person name="Eisen J."/>
            <person name="Sutton G."/>
        </authorList>
    </citation>
    <scope>NUCLEOTIDE SEQUENCE [LARGE SCALE GENOMIC DNA]</scope>
    <source>
        <strain evidence="12">ATCC 35245 / DSM 5265 / OCM 4 / BT</strain>
    </source>
</reference>
<evidence type="ECO:0000256" key="3">
    <source>
        <dbReference type="ARBA" id="ARBA00022553"/>
    </source>
</evidence>
<evidence type="ECO:0000256" key="4">
    <source>
        <dbReference type="ARBA" id="ARBA00022598"/>
    </source>
</evidence>
<dbReference type="InterPro" id="IPR053190">
    <property type="entry name" value="NAPRTase-like"/>
</dbReference>
<proteinExistence type="predicted"/>
<comment type="pathway">
    <text evidence="1">Cofactor biosynthesis; NAD(+) biosynthesis; nicotinate D-ribonucleotide from nicotinate: step 1/1.</text>
</comment>
<dbReference type="RefSeq" id="WP_012543790.1">
    <property type="nucleotide sequence ID" value="NC_011295.1"/>
</dbReference>
<evidence type="ECO:0000259" key="10">
    <source>
        <dbReference type="Pfam" id="PF17956"/>
    </source>
</evidence>
<dbReference type="PANTHER" id="PTHR43202">
    <property type="entry name" value="NICOTINATE-NUCLEOTIDE PYROPHOSPHORYLASE"/>
    <property type="match status" value="1"/>
</dbReference>
<gene>
    <name evidence="11" type="primary">pncB</name>
    <name evidence="11" type="ordered locus">COPRO5265_1075</name>
</gene>
<dbReference type="SUPFAM" id="SSF51690">
    <property type="entry name" value="Nicotinate/Quinolinate PRTase C-terminal domain-like"/>
    <property type="match status" value="1"/>
</dbReference>
<feature type="domain" description="Quinolinate phosphoribosyl transferase N-terminal" evidence="9">
    <location>
        <begin position="19"/>
        <end position="114"/>
    </location>
</feature>
<dbReference type="InterPro" id="IPR002638">
    <property type="entry name" value="Quinolinate_PRibosylTrfase_C"/>
</dbReference>
<dbReference type="UniPathway" id="UPA00253">
    <property type="reaction ID" value="UER00457"/>
</dbReference>
<sequence>MKKFLVASASEILSGSVTDAYFERTEEILSKAGKNPEVVMELHVKQFPSPDYGFGVLAGTYEVLKLLEGLPVTVEAMEEGSLFFPGEPVMNIKGPYLSFGKLETAIIGFVAFMSGVATKAARCRVAAWDKKMLSFGTRRMHPVVAPAIEYSAYIGGMDGVSNTAGARRLGIPAAGTMPHALVLALGGDPGTAFEYYDKYLDPSVPRIMLVDTTGAPFNETMEAARILGPKLEGIRLDTKDLAYILSSIRWELDRMGLRNVNFWISGGIDEYEIPAYAPMVEGFGVGTKIVNAPVFDFALKIVEVDGEPKAKFSNTPGHKNVWRSACHDVVSLWDSQISEGKKMLEPVLDHGIPVKEEKSPQEVRAFVLSQLEQLPSEVKKIKSPSKWEVIYSARP</sequence>
<keyword evidence="5" id="KW-0662">Pyridine nucleotide biosynthesis</keyword>
<dbReference type="InterPro" id="IPR037128">
    <property type="entry name" value="Quinolinate_PRibosylTase_N_sf"/>
</dbReference>
<dbReference type="OrthoDB" id="9770610at2"/>
<keyword evidence="3" id="KW-0597">Phosphoprotein</keyword>
<protein>
    <recommendedName>
        <fullName evidence="2">nicotinate phosphoribosyltransferase</fullName>
        <ecNumber evidence="2">6.3.4.21</ecNumber>
    </recommendedName>
</protein>
<dbReference type="eggNOG" id="COG1488">
    <property type="taxonomic scope" value="Bacteria"/>
</dbReference>
<evidence type="ECO:0000256" key="7">
    <source>
        <dbReference type="ARBA" id="ARBA00048668"/>
    </source>
</evidence>
<keyword evidence="4 11" id="KW-0436">Ligase</keyword>